<name>A0A2K3DEU6_CHLRE</name>
<feature type="compositionally biased region" description="Low complexity" evidence="1">
    <location>
        <begin position="843"/>
        <end position="853"/>
    </location>
</feature>
<evidence type="ECO:0000313" key="2">
    <source>
        <dbReference type="EMBL" id="PNW79049.1"/>
    </source>
</evidence>
<organism evidence="2 3">
    <name type="scientific">Chlamydomonas reinhardtii</name>
    <name type="common">Chlamydomonas smithii</name>
    <dbReference type="NCBI Taxonomy" id="3055"/>
    <lineage>
        <taxon>Eukaryota</taxon>
        <taxon>Viridiplantae</taxon>
        <taxon>Chlorophyta</taxon>
        <taxon>core chlorophytes</taxon>
        <taxon>Chlorophyceae</taxon>
        <taxon>CS clade</taxon>
        <taxon>Chlamydomonadales</taxon>
        <taxon>Chlamydomonadaceae</taxon>
        <taxon>Chlamydomonas</taxon>
    </lineage>
</organism>
<feature type="compositionally biased region" description="Polar residues" evidence="1">
    <location>
        <begin position="1696"/>
        <end position="1715"/>
    </location>
</feature>
<feature type="compositionally biased region" description="Low complexity" evidence="1">
    <location>
        <begin position="472"/>
        <end position="481"/>
    </location>
</feature>
<feature type="region of interest" description="Disordered" evidence="1">
    <location>
        <begin position="951"/>
        <end position="985"/>
    </location>
</feature>
<feature type="region of interest" description="Disordered" evidence="1">
    <location>
        <begin position="1655"/>
        <end position="1728"/>
    </location>
</feature>
<feature type="compositionally biased region" description="Low complexity" evidence="1">
    <location>
        <begin position="1085"/>
        <end position="1103"/>
    </location>
</feature>
<feature type="compositionally biased region" description="Gly residues" evidence="1">
    <location>
        <begin position="497"/>
        <end position="511"/>
    </location>
</feature>
<feature type="compositionally biased region" description="Basic and acidic residues" evidence="1">
    <location>
        <begin position="213"/>
        <end position="224"/>
    </location>
</feature>
<feature type="region of interest" description="Disordered" evidence="1">
    <location>
        <begin position="1372"/>
        <end position="1402"/>
    </location>
</feature>
<feature type="compositionally biased region" description="Basic and acidic residues" evidence="1">
    <location>
        <begin position="133"/>
        <end position="157"/>
    </location>
</feature>
<reference evidence="2 3" key="1">
    <citation type="journal article" date="2007" name="Science">
        <title>The Chlamydomonas genome reveals the evolution of key animal and plant functions.</title>
        <authorList>
            <person name="Merchant S.S."/>
            <person name="Prochnik S.E."/>
            <person name="Vallon O."/>
            <person name="Harris E.H."/>
            <person name="Karpowicz S.J."/>
            <person name="Witman G.B."/>
            <person name="Terry A."/>
            <person name="Salamov A."/>
            <person name="Fritz-Laylin L.K."/>
            <person name="Marechal-Drouard L."/>
            <person name="Marshall W.F."/>
            <person name="Qu L.H."/>
            <person name="Nelson D.R."/>
            <person name="Sanderfoot A.A."/>
            <person name="Spalding M.H."/>
            <person name="Kapitonov V.V."/>
            <person name="Ren Q."/>
            <person name="Ferris P."/>
            <person name="Lindquist E."/>
            <person name="Shapiro H."/>
            <person name="Lucas S.M."/>
            <person name="Grimwood J."/>
            <person name="Schmutz J."/>
            <person name="Cardol P."/>
            <person name="Cerutti H."/>
            <person name="Chanfreau G."/>
            <person name="Chen C.L."/>
            <person name="Cognat V."/>
            <person name="Croft M.T."/>
            <person name="Dent R."/>
            <person name="Dutcher S."/>
            <person name="Fernandez E."/>
            <person name="Fukuzawa H."/>
            <person name="Gonzalez-Ballester D."/>
            <person name="Gonzalez-Halphen D."/>
            <person name="Hallmann A."/>
            <person name="Hanikenne M."/>
            <person name="Hippler M."/>
            <person name="Inwood W."/>
            <person name="Jabbari K."/>
            <person name="Kalanon M."/>
            <person name="Kuras R."/>
            <person name="Lefebvre P.A."/>
            <person name="Lemaire S.D."/>
            <person name="Lobanov A.V."/>
            <person name="Lohr M."/>
            <person name="Manuell A."/>
            <person name="Meier I."/>
            <person name="Mets L."/>
            <person name="Mittag M."/>
            <person name="Mittelmeier T."/>
            <person name="Moroney J.V."/>
            <person name="Moseley J."/>
            <person name="Napoli C."/>
            <person name="Nedelcu A.M."/>
            <person name="Niyogi K."/>
            <person name="Novoselov S.V."/>
            <person name="Paulsen I.T."/>
            <person name="Pazour G."/>
            <person name="Purton S."/>
            <person name="Ral J.P."/>
            <person name="Riano-Pachon D.M."/>
            <person name="Riekhof W."/>
            <person name="Rymarquis L."/>
            <person name="Schroda M."/>
            <person name="Stern D."/>
            <person name="Umen J."/>
            <person name="Willows R."/>
            <person name="Wilson N."/>
            <person name="Zimmer S.L."/>
            <person name="Allmer J."/>
            <person name="Balk J."/>
            <person name="Bisova K."/>
            <person name="Chen C.J."/>
            <person name="Elias M."/>
            <person name="Gendler K."/>
            <person name="Hauser C."/>
            <person name="Lamb M.R."/>
            <person name="Ledford H."/>
            <person name="Long J.C."/>
            <person name="Minagawa J."/>
            <person name="Page M.D."/>
            <person name="Pan J."/>
            <person name="Pootakham W."/>
            <person name="Roje S."/>
            <person name="Rose A."/>
            <person name="Stahlberg E."/>
            <person name="Terauchi A.M."/>
            <person name="Yang P."/>
            <person name="Ball S."/>
            <person name="Bowler C."/>
            <person name="Dieckmann C.L."/>
            <person name="Gladyshev V.N."/>
            <person name="Green P."/>
            <person name="Jorgensen R."/>
            <person name="Mayfield S."/>
            <person name="Mueller-Roeber B."/>
            <person name="Rajamani S."/>
            <person name="Sayre R.T."/>
            <person name="Brokstein P."/>
            <person name="Dubchak I."/>
            <person name="Goodstein D."/>
            <person name="Hornick L."/>
            <person name="Huang Y.W."/>
            <person name="Jhaveri J."/>
            <person name="Luo Y."/>
            <person name="Martinez D."/>
            <person name="Ngau W.C."/>
            <person name="Otillar B."/>
            <person name="Poliakov A."/>
            <person name="Porter A."/>
            <person name="Szajkowski L."/>
            <person name="Werner G."/>
            <person name="Zhou K."/>
            <person name="Grigoriev I.V."/>
            <person name="Rokhsar D.S."/>
            <person name="Grossman A.R."/>
        </authorList>
    </citation>
    <scope>NUCLEOTIDE SEQUENCE [LARGE SCALE GENOMIC DNA]</scope>
    <source>
        <strain evidence="3">CC-503</strain>
    </source>
</reference>
<feature type="region of interest" description="Disordered" evidence="1">
    <location>
        <begin position="901"/>
        <end position="934"/>
    </location>
</feature>
<feature type="compositionally biased region" description="Basic residues" evidence="1">
    <location>
        <begin position="74"/>
        <end position="93"/>
    </location>
</feature>
<sequence>MKSKRRPPFFWDQYNDWARQHYDETGKKPRVATIKQWFDDNAETVWPEPALRPTFLETKRHSKGVRPKANIRAYFRRYRQQRRASRRRRHQRRSLGSGSDGSVSSDSSSGSDEDDEDDDAEEDNSAEDSGTDAEGHEEGALRVKHGDTEVAEGRSELRTGAGQAVPRRAAAPRTRPAAARQRRHGGAQHPGSTHTSSDDSSPKEYNDDEEGPEEHQVPQDRHEVQPQAKVRSVVPDHSCGPKAPLSETVAAAVAPAPAPAAADTGAGSAGPAAAAEADSSAAPSARPPRRAAAAAASQTWRKPSGSGAAKVAVAAAAVTAGAAAATAAIAAGGAVCNGTKGTTAGRPAAAPLPPSGAATGNTGPRRTSVPVPSASTAAGALPVAQAAVPVPPRAQPASGGLPAASGVPVAAAADRSLPDSAVAGSSDQREEGSRQGTTEPPGAGKDLNTLHHRRKTIAWQQQLQGSNPLPRPAQQQLQQHPQQRHDQEGMVVETAGGQPGAASAGGLGCDGGGEHGTLEAGQPAYRSARMRGKKSCASSPLFSPLQPLKSSKRASNASAHPSSAKATAAMAAAAGGSATLPAAAAATRRRRHLSAASANDARAFMTAAAEAIAASAAAAAAVAAAAMPGGGDAGPQAPLLLPMPGRSAGVEDAGRLVADGPGGGLAAGAGALLPFTAVADAAAAAAVVNAAAAAQKIFSAEAMLGASTMSADGAAGAGGPSGLSAAGNGTFPYHYGASENFGTGSSSGSAAKGNKGPRQGRRRRSLANIGNLAAAAEAADAVAAWPQGCRSVGDGGAGFGISGVGTSGAVTGSLVGLGAARSPPLFTSGRDSSAYNLQLQQHLLHSQQQQQQLEEQRRVQHPPQEQSHDHHFLLRMVRSRAPSSNDDLLYDMVMSRNGGGAGGLRASPRDGAAAAAGMSPASLLQQSMPPPPARLQQQSMLATGLLPAGGSLRKRAGSNDGSAALDHAGGRGAAGDAGGLDEQVGPRAVRKQRVVRFSFGEVTALDEVGTGAAVGMAATDARQQAAEGRHYTGTPGGGGAEAGGGATGAAQQEAAAGEAELNTGQSNVVSAFGSLASEPGLSRDAGQQAAAGAGAAPTGVVGARQKNSTPPEGNMNAAAGAAAAPGGSGGRHSGPSGGAGPGSVTPAPRLRGALGTVFSGGMLPPGLEEAEAAWEDGSLADALGFGSARSLQNSILRLAGLGSATPGGLLASCRLARQASVDWNELLNPRLSEGLDLFGFCYSSQPSATKPRLSGGAPYEAAELATSGAAGAGLAGAAGAAGGAGGSGQQQQQPLQQQLVKQEQEESNAGAGLVADRLGPVRAALGPAGIGGAVFGGSATGAAGLSGPAVGAGAAGTYDINAGTAWRTQQHHLLSQPPQQQHLIHQSKQQQQAIAGHQGWGAAGRGGAAWDLLLGSNQSQPRQQLQHLQHQHQQTTSATAAVAAIATLRAGAYEDPYHQARPAATLQYQYQQAHADILQQLHLRAHSAAAAAASTASGVAGASSAAWGDGSANVMSGYGRPRAQQQALGALGLVTADGSGQYAATGSAAAAVPRAAQLGLELGVLLAGGGGGGGGSAYGNGAGYGAGNGPPGGYGHSRIYGSGDLNAGGSLRQQHQQHQQLQHYPNLPPAWPQATAPPASEGWAAAMGAALRLAGGGGGPSAAEAAPLQHQGGAPGSGTDGGSAGAVLMPHRAVSTGGSALTTEDASEMSETSQGGARGSYGYDTGAY</sequence>
<dbReference type="KEGG" id="cre:CHLRE_09g398956v5"/>
<dbReference type="ExpressionAtlas" id="A0A2K3DEU6">
    <property type="expression patterns" value="differential"/>
</dbReference>
<feature type="compositionally biased region" description="Acidic residues" evidence="1">
    <location>
        <begin position="111"/>
        <end position="131"/>
    </location>
</feature>
<feature type="region of interest" description="Disordered" evidence="1">
    <location>
        <begin position="743"/>
        <end position="762"/>
    </location>
</feature>
<feature type="region of interest" description="Disordered" evidence="1">
    <location>
        <begin position="346"/>
        <end position="376"/>
    </location>
</feature>
<feature type="compositionally biased region" description="Low complexity" evidence="1">
    <location>
        <begin position="346"/>
        <end position="360"/>
    </location>
</feature>
<dbReference type="GeneID" id="5720384"/>
<feature type="compositionally biased region" description="Basic and acidic residues" evidence="1">
    <location>
        <begin position="196"/>
        <end position="205"/>
    </location>
</feature>
<feature type="region of interest" description="Disordered" evidence="1">
    <location>
        <begin position="843"/>
        <end position="868"/>
    </location>
</feature>
<feature type="compositionally biased region" description="Low complexity" evidence="1">
    <location>
        <begin position="1048"/>
        <end position="1060"/>
    </location>
</feature>
<evidence type="ECO:0000313" key="3">
    <source>
        <dbReference type="Proteomes" id="UP000006906"/>
    </source>
</evidence>
<feature type="compositionally biased region" description="Low complexity" evidence="1">
    <location>
        <begin position="1613"/>
        <end position="1623"/>
    </location>
</feature>
<dbReference type="Proteomes" id="UP000006906">
    <property type="component" value="Chromosome 9"/>
</dbReference>
<feature type="compositionally biased region" description="Low complexity" evidence="1">
    <location>
        <begin position="1372"/>
        <end position="1397"/>
    </location>
</feature>
<feature type="compositionally biased region" description="Gly residues" evidence="1">
    <location>
        <begin position="1034"/>
        <end position="1047"/>
    </location>
</feature>
<feature type="compositionally biased region" description="Gly residues" evidence="1">
    <location>
        <begin position="1673"/>
        <end position="1684"/>
    </location>
</feature>
<dbReference type="InParanoid" id="A0A2K3DEU6"/>
<dbReference type="STRING" id="3055.A0A2K3DEU6"/>
<feature type="region of interest" description="Disordered" evidence="1">
    <location>
        <begin position="1025"/>
        <end position="1061"/>
    </location>
</feature>
<accession>A0A2K3DEU6</accession>
<dbReference type="EMBL" id="CM008970">
    <property type="protein sequence ID" value="PNW79049.1"/>
    <property type="molecule type" value="Genomic_DNA"/>
</dbReference>
<feature type="compositionally biased region" description="Gly residues" evidence="1">
    <location>
        <begin position="1126"/>
        <end position="1141"/>
    </location>
</feature>
<feature type="region of interest" description="Disordered" evidence="1">
    <location>
        <begin position="419"/>
        <end position="448"/>
    </location>
</feature>
<feature type="compositionally biased region" description="Low complexity" evidence="1">
    <location>
        <begin position="94"/>
        <end position="110"/>
    </location>
</feature>
<feature type="region of interest" description="Disordered" evidence="1">
    <location>
        <begin position="464"/>
        <end position="562"/>
    </location>
</feature>
<feature type="compositionally biased region" description="Low complexity" evidence="1">
    <location>
        <begin position="164"/>
        <end position="179"/>
    </location>
</feature>
<feature type="region of interest" description="Disordered" evidence="1">
    <location>
        <begin position="57"/>
        <end position="311"/>
    </location>
</feature>
<dbReference type="RefSeq" id="XP_042921342.1">
    <property type="nucleotide sequence ID" value="XM_043065914.1"/>
</dbReference>
<feature type="compositionally biased region" description="Low complexity" evidence="1">
    <location>
        <begin position="905"/>
        <end position="921"/>
    </location>
</feature>
<feature type="region of interest" description="Disordered" evidence="1">
    <location>
        <begin position="1079"/>
        <end position="1151"/>
    </location>
</feature>
<feature type="region of interest" description="Disordered" evidence="1">
    <location>
        <begin position="1612"/>
        <end position="1639"/>
    </location>
</feature>
<proteinExistence type="predicted"/>
<gene>
    <name evidence="2" type="ORF">CHLRE_09g398956v5</name>
</gene>
<dbReference type="OrthoDB" id="10683974at2759"/>
<dbReference type="Gramene" id="PNW79049">
    <property type="protein sequence ID" value="PNW79049"/>
    <property type="gene ID" value="CHLRE_09g398956v5"/>
</dbReference>
<feature type="compositionally biased region" description="Low complexity" evidence="1">
    <location>
        <begin position="246"/>
        <end position="297"/>
    </location>
</feature>
<feature type="compositionally biased region" description="Low complexity" evidence="1">
    <location>
        <begin position="744"/>
        <end position="756"/>
    </location>
</feature>
<keyword evidence="3" id="KW-1185">Reference proteome</keyword>
<protein>
    <submittedName>
        <fullName evidence="2">Uncharacterized protein</fullName>
    </submittedName>
</protein>
<evidence type="ECO:0000256" key="1">
    <source>
        <dbReference type="SAM" id="MobiDB-lite"/>
    </source>
</evidence>